<evidence type="ECO:0000313" key="2">
    <source>
        <dbReference type="EMBL" id="GAI50092.1"/>
    </source>
</evidence>
<proteinExistence type="predicted"/>
<feature type="non-terminal residue" evidence="2">
    <location>
        <position position="90"/>
    </location>
</feature>
<comment type="caution">
    <text evidence="2">The sequence shown here is derived from an EMBL/GenBank/DDBJ whole genome shotgun (WGS) entry which is preliminary data.</text>
</comment>
<protein>
    <submittedName>
        <fullName evidence="2">Uncharacterized protein</fullName>
    </submittedName>
</protein>
<keyword evidence="1" id="KW-0175">Coiled coil</keyword>
<evidence type="ECO:0000256" key="1">
    <source>
        <dbReference type="SAM" id="Coils"/>
    </source>
</evidence>
<sequence length="90" mass="11086">MILNETKEHAVQLKKINLRDSHRIKKEDELKRIIQEKTTMLENSIYEKDKQQKLYEEIKDEKHKVEILEVQYQEKYENIENEVIKNYKLP</sequence>
<feature type="coiled-coil region" evidence="1">
    <location>
        <begin position="51"/>
        <end position="82"/>
    </location>
</feature>
<dbReference type="EMBL" id="BARV01042694">
    <property type="protein sequence ID" value="GAI50092.1"/>
    <property type="molecule type" value="Genomic_DNA"/>
</dbReference>
<dbReference type="AlphaFoldDB" id="X1P1C8"/>
<accession>X1P1C8</accession>
<name>X1P1C8_9ZZZZ</name>
<reference evidence="2" key="1">
    <citation type="journal article" date="2014" name="Front. Microbiol.">
        <title>High frequency of phylogenetically diverse reductive dehalogenase-homologous genes in deep subseafloor sedimentary metagenomes.</title>
        <authorList>
            <person name="Kawai M."/>
            <person name="Futagami T."/>
            <person name="Toyoda A."/>
            <person name="Takaki Y."/>
            <person name="Nishi S."/>
            <person name="Hori S."/>
            <person name="Arai W."/>
            <person name="Tsubouchi T."/>
            <person name="Morono Y."/>
            <person name="Uchiyama I."/>
            <person name="Ito T."/>
            <person name="Fujiyama A."/>
            <person name="Inagaki F."/>
            <person name="Takami H."/>
        </authorList>
    </citation>
    <scope>NUCLEOTIDE SEQUENCE</scope>
    <source>
        <strain evidence="2">Expedition CK06-06</strain>
    </source>
</reference>
<organism evidence="2">
    <name type="scientific">marine sediment metagenome</name>
    <dbReference type="NCBI Taxonomy" id="412755"/>
    <lineage>
        <taxon>unclassified sequences</taxon>
        <taxon>metagenomes</taxon>
        <taxon>ecological metagenomes</taxon>
    </lineage>
</organism>
<gene>
    <name evidence="2" type="ORF">S06H3_64090</name>
</gene>